<dbReference type="PROSITE" id="PS50011">
    <property type="entry name" value="PROTEIN_KINASE_DOM"/>
    <property type="match status" value="1"/>
</dbReference>
<dbReference type="FunFam" id="3.30.200.20:FF:000180">
    <property type="entry name" value="serine/threonine-protein kinase STY46-like"/>
    <property type="match status" value="1"/>
</dbReference>
<organism evidence="6">
    <name type="scientific">Physcomitrium patens</name>
    <name type="common">Spreading-leaved earth moss</name>
    <name type="synonym">Physcomitrella patens</name>
    <dbReference type="NCBI Taxonomy" id="3218"/>
    <lineage>
        <taxon>Eukaryota</taxon>
        <taxon>Viridiplantae</taxon>
        <taxon>Streptophyta</taxon>
        <taxon>Embryophyta</taxon>
        <taxon>Bryophyta</taxon>
        <taxon>Bryophytina</taxon>
        <taxon>Bryopsida</taxon>
        <taxon>Funariidae</taxon>
        <taxon>Funariales</taxon>
        <taxon>Funariaceae</taxon>
        <taxon>Physcomitrium</taxon>
    </lineage>
</organism>
<evidence type="ECO:0000313" key="8">
    <source>
        <dbReference type="Proteomes" id="UP000006727"/>
    </source>
</evidence>
<dbReference type="GO" id="GO:0004672">
    <property type="term" value="F:protein kinase activity"/>
    <property type="evidence" value="ECO:0007669"/>
    <property type="project" value="InterPro"/>
</dbReference>
<dbReference type="InterPro" id="IPR000719">
    <property type="entry name" value="Prot_kinase_dom"/>
</dbReference>
<keyword evidence="2" id="KW-0547">Nucleotide-binding</keyword>
<evidence type="ECO:0000259" key="5">
    <source>
        <dbReference type="PROSITE" id="PS50011"/>
    </source>
</evidence>
<dbReference type="PANTHER" id="PTHR44329:SF289">
    <property type="entry name" value="SERINE_THREONINE-PROTEIN KINASE VIK"/>
    <property type="match status" value="1"/>
</dbReference>
<reference evidence="6 8" key="1">
    <citation type="journal article" date="2008" name="Science">
        <title>The Physcomitrella genome reveals evolutionary insights into the conquest of land by plants.</title>
        <authorList>
            <person name="Rensing S."/>
            <person name="Lang D."/>
            <person name="Zimmer A."/>
            <person name="Terry A."/>
            <person name="Salamov A."/>
            <person name="Shapiro H."/>
            <person name="Nishiyama T."/>
            <person name="Perroud P.-F."/>
            <person name="Lindquist E."/>
            <person name="Kamisugi Y."/>
            <person name="Tanahashi T."/>
            <person name="Sakakibara K."/>
            <person name="Fujita T."/>
            <person name="Oishi K."/>
            <person name="Shin-I T."/>
            <person name="Kuroki Y."/>
            <person name="Toyoda A."/>
            <person name="Suzuki Y."/>
            <person name="Hashimoto A."/>
            <person name="Yamaguchi K."/>
            <person name="Sugano A."/>
            <person name="Kohara Y."/>
            <person name="Fujiyama A."/>
            <person name="Anterola A."/>
            <person name="Aoki S."/>
            <person name="Ashton N."/>
            <person name="Barbazuk W.B."/>
            <person name="Barker E."/>
            <person name="Bennetzen J."/>
            <person name="Bezanilla M."/>
            <person name="Blankenship R."/>
            <person name="Cho S.H."/>
            <person name="Dutcher S."/>
            <person name="Estelle M."/>
            <person name="Fawcett J.A."/>
            <person name="Gundlach H."/>
            <person name="Hanada K."/>
            <person name="Heyl A."/>
            <person name="Hicks K.A."/>
            <person name="Hugh J."/>
            <person name="Lohr M."/>
            <person name="Mayer K."/>
            <person name="Melkozernov A."/>
            <person name="Murata T."/>
            <person name="Nelson D."/>
            <person name="Pils B."/>
            <person name="Prigge M."/>
            <person name="Reiss B."/>
            <person name="Renner T."/>
            <person name="Rombauts S."/>
            <person name="Rushton P."/>
            <person name="Sanderfoot A."/>
            <person name="Schween G."/>
            <person name="Shiu S.-H."/>
            <person name="Stueber K."/>
            <person name="Theodoulou F.L."/>
            <person name="Tu H."/>
            <person name="Van de Peer Y."/>
            <person name="Verrier P.J."/>
            <person name="Waters E."/>
            <person name="Wood A."/>
            <person name="Yang L."/>
            <person name="Cove D."/>
            <person name="Cuming A."/>
            <person name="Hasebe M."/>
            <person name="Lucas S."/>
            <person name="Mishler D.B."/>
            <person name="Reski R."/>
            <person name="Grigoriev I."/>
            <person name="Quatrano R.S."/>
            <person name="Boore J.L."/>
        </authorList>
    </citation>
    <scope>NUCLEOTIDE SEQUENCE [LARGE SCALE GENOMIC DNA]</scope>
    <source>
        <strain evidence="7 8">cv. Gransden 2004</strain>
    </source>
</reference>
<evidence type="ECO:0000256" key="4">
    <source>
        <dbReference type="ARBA" id="ARBA00022840"/>
    </source>
</evidence>
<reference evidence="7" key="3">
    <citation type="submission" date="2020-12" db="UniProtKB">
        <authorList>
            <consortium name="EnsemblPlants"/>
        </authorList>
    </citation>
    <scope>IDENTIFICATION</scope>
</reference>
<keyword evidence="1" id="KW-0808">Transferase</keyword>
<keyword evidence="3" id="KW-0418">Kinase</keyword>
<dbReference type="InParanoid" id="A0A2K1KCI9"/>
<gene>
    <name evidence="6" type="ORF">PHYPA_010679</name>
</gene>
<evidence type="ECO:0000256" key="2">
    <source>
        <dbReference type="ARBA" id="ARBA00022741"/>
    </source>
</evidence>
<keyword evidence="8" id="KW-1185">Reference proteome</keyword>
<dbReference type="Gene3D" id="1.10.510.10">
    <property type="entry name" value="Transferase(Phosphotransferase) domain 1"/>
    <property type="match status" value="1"/>
</dbReference>
<proteinExistence type="predicted"/>
<evidence type="ECO:0000313" key="6">
    <source>
        <dbReference type="EMBL" id="PNR51492.1"/>
    </source>
</evidence>
<dbReference type="Pfam" id="PF07714">
    <property type="entry name" value="PK_Tyr_Ser-Thr"/>
    <property type="match status" value="1"/>
</dbReference>
<dbReference type="InterPro" id="IPR011009">
    <property type="entry name" value="Kinase-like_dom_sf"/>
</dbReference>
<dbReference type="GO" id="GO:0005524">
    <property type="term" value="F:ATP binding"/>
    <property type="evidence" value="ECO:0007669"/>
    <property type="project" value="UniProtKB-KW"/>
</dbReference>
<protein>
    <recommendedName>
        <fullName evidence="5">Protein kinase domain-containing protein</fullName>
    </recommendedName>
</protein>
<name>A0A2K1KCI9_PHYPA</name>
<dbReference type="PANTHER" id="PTHR44329">
    <property type="entry name" value="SERINE/THREONINE-PROTEIN KINASE TNNI3K-RELATED"/>
    <property type="match status" value="1"/>
</dbReference>
<accession>A0A2K1KCI9</accession>
<feature type="domain" description="Protein kinase" evidence="5">
    <location>
        <begin position="1"/>
        <end position="87"/>
    </location>
</feature>
<dbReference type="InterPro" id="IPR001245">
    <property type="entry name" value="Ser-Thr/Tyr_kinase_cat_dom"/>
</dbReference>
<keyword evidence="4" id="KW-0067">ATP-binding</keyword>
<dbReference type="SUPFAM" id="SSF56112">
    <property type="entry name" value="Protein kinase-like (PK-like)"/>
    <property type="match status" value="1"/>
</dbReference>
<reference evidence="6 8" key="2">
    <citation type="journal article" date="2018" name="Plant J.">
        <title>The Physcomitrella patens chromosome-scale assembly reveals moss genome structure and evolution.</title>
        <authorList>
            <person name="Lang D."/>
            <person name="Ullrich K.K."/>
            <person name="Murat F."/>
            <person name="Fuchs J."/>
            <person name="Jenkins J."/>
            <person name="Haas F.B."/>
            <person name="Piednoel M."/>
            <person name="Gundlach H."/>
            <person name="Van Bel M."/>
            <person name="Meyberg R."/>
            <person name="Vives C."/>
            <person name="Morata J."/>
            <person name="Symeonidi A."/>
            <person name="Hiss M."/>
            <person name="Muchero W."/>
            <person name="Kamisugi Y."/>
            <person name="Saleh O."/>
            <person name="Blanc G."/>
            <person name="Decker E.L."/>
            <person name="van Gessel N."/>
            <person name="Grimwood J."/>
            <person name="Hayes R.D."/>
            <person name="Graham S.W."/>
            <person name="Gunter L.E."/>
            <person name="McDaniel S.F."/>
            <person name="Hoernstein S.N.W."/>
            <person name="Larsson A."/>
            <person name="Li F.W."/>
            <person name="Perroud P.F."/>
            <person name="Phillips J."/>
            <person name="Ranjan P."/>
            <person name="Rokshar D.S."/>
            <person name="Rothfels C.J."/>
            <person name="Schneider L."/>
            <person name="Shu S."/>
            <person name="Stevenson D.W."/>
            <person name="Thummler F."/>
            <person name="Tillich M."/>
            <person name="Villarreal Aguilar J.C."/>
            <person name="Widiez T."/>
            <person name="Wong G.K."/>
            <person name="Wymore A."/>
            <person name="Zhang Y."/>
            <person name="Zimmer A.D."/>
            <person name="Quatrano R.S."/>
            <person name="Mayer K.F.X."/>
            <person name="Goodstein D."/>
            <person name="Casacuberta J.M."/>
            <person name="Vandepoele K."/>
            <person name="Reski R."/>
            <person name="Cuming A.C."/>
            <person name="Tuskan G.A."/>
            <person name="Maumus F."/>
            <person name="Salse J."/>
            <person name="Schmutz J."/>
            <person name="Rensing S.A."/>
        </authorList>
    </citation>
    <scope>NUCLEOTIDE SEQUENCE [LARGE SCALE GENOMIC DNA]</scope>
    <source>
        <strain evidence="7 8">cv. Gransden 2004</strain>
    </source>
</reference>
<dbReference type="EnsemblPlants" id="Pp3c7_21990V3.1">
    <property type="protein sequence ID" value="PAC:32925636.CDS.1"/>
    <property type="gene ID" value="Pp3c7_21990"/>
</dbReference>
<dbReference type="AlphaFoldDB" id="A0A2K1KCI9"/>
<dbReference type="InterPro" id="IPR051681">
    <property type="entry name" value="Ser/Thr_Kinases-Pseudokinases"/>
</dbReference>
<dbReference type="Proteomes" id="UP000006727">
    <property type="component" value="Chromosome 7"/>
</dbReference>
<dbReference type="EMBL" id="ABEU02000007">
    <property type="protein sequence ID" value="PNR51492.1"/>
    <property type="molecule type" value="Genomic_DNA"/>
</dbReference>
<evidence type="ECO:0000256" key="3">
    <source>
        <dbReference type="ARBA" id="ARBA00022777"/>
    </source>
</evidence>
<evidence type="ECO:0000313" key="7">
    <source>
        <dbReference type="EnsemblPlants" id="PAC:32925636.CDS.1"/>
    </source>
</evidence>
<dbReference type="Gramene" id="Pp3c7_21990V3.1">
    <property type="protein sequence ID" value="PAC:32925636.CDS.1"/>
    <property type="gene ID" value="Pp3c7_21990"/>
</dbReference>
<evidence type="ECO:0000256" key="1">
    <source>
        <dbReference type="ARBA" id="ARBA00022679"/>
    </source>
</evidence>
<sequence>MVINDFQHEVQLLVKVRHPNIVQFLGAVTRQRPLILVTEFLARSDLHQLLRSNPNLAPDRIVEYALDIAWGMSYLHNRSKPIIHSDL</sequence>